<dbReference type="PROSITE" id="PS51781">
    <property type="entry name" value="SH3B"/>
    <property type="match status" value="1"/>
</dbReference>
<evidence type="ECO:0000313" key="3">
    <source>
        <dbReference type="EMBL" id="DAD79774.1"/>
    </source>
</evidence>
<organism evidence="3">
    <name type="scientific">Siphoviridae sp. ctG7D9</name>
    <dbReference type="NCBI Taxonomy" id="2826218"/>
    <lineage>
        <taxon>Viruses</taxon>
        <taxon>Duplodnaviria</taxon>
        <taxon>Heunggongvirae</taxon>
        <taxon>Uroviricota</taxon>
        <taxon>Caudoviricetes</taxon>
    </lineage>
</organism>
<dbReference type="InterPro" id="IPR006520">
    <property type="entry name" value="Dit_BPSPP_N"/>
</dbReference>
<dbReference type="Pfam" id="PF22768">
    <property type="entry name" value="SPP1_Dit"/>
    <property type="match status" value="1"/>
</dbReference>
<sequence>MKNYFMYDNNIISDAFLVVEITQTLLPDRNIEVLDILSRDGQVFNGSNYAPVEFDISILVSGESEYELQSNLRALRDILVVKKPVKLAIKEDRYGFGMVTEKITMTRKSKLDVLCTTHIKCFSPYFYSNKERLFVNDTDKKVITIDNQGGVAVKPFITVGITKNCNFVQFQNDITKETLLLGAYPKLEYTTVDEKSDILYDTCTTTSNWTNSTLPIDNNRANGGTLGVTNGKSGLCIGALPSSSTTEKWKGVEVRRNLNTSQDEFKLTAELTFTSTGVNGDPSVIPADIESSTAGAQSTYYVVNVSSLNVRVLPTINSRCTGTVSKGTEFRGADNTVIVNGWLRYYNTENQVRYVSMKYLTAKTETTKVTTTKRNVVMKTSACLFSSPSLNSTRLKLLNKGQVLRAIVSKYYYSYENGKEYRWYKLAVPYDGVYGYLCAGDLLDWDANSTLYKIEYENELKTADDKIGVFEIYGMGANNERLFKIAMADDNEYYEYTQPSITIGTNSTVYKDNTIIPVPKSYTETSNGTTKTTNYLSGARGDWNDFYGTISLERSKDKKGNYTWTYNIAKIKDGVIEKTKQGSATINGKATERLSYIILYMGTYSTLEKCSDMALNSLRIQGVNTNFEDNVNKIEFREGDIIDIDFENRNVYVNHERRNDLVNISSRYFNIEKGINNIKIFSNDEQAVVGAAINEAWIGSE</sequence>
<evidence type="ECO:0000259" key="2">
    <source>
        <dbReference type="PROSITE" id="PS51781"/>
    </source>
</evidence>
<proteinExistence type="inferred from homology"/>
<name>A0A8S5MC16_9CAUD</name>
<dbReference type="NCBIfam" id="TIGR01633">
    <property type="entry name" value="phi3626_gp14_N"/>
    <property type="match status" value="1"/>
</dbReference>
<dbReference type="InterPro" id="IPR003646">
    <property type="entry name" value="SH3-like_bac-type"/>
</dbReference>
<dbReference type="Gene3D" id="2.30.30.40">
    <property type="entry name" value="SH3 Domains"/>
    <property type="match status" value="1"/>
</dbReference>
<accession>A0A8S5MC16</accession>
<comment type="similarity">
    <text evidence="1">Belongs to the N-acetylmuramoyl-L-alanine amidase 2 family.</text>
</comment>
<dbReference type="Gene3D" id="2.40.30.200">
    <property type="match status" value="1"/>
</dbReference>
<reference evidence="3" key="1">
    <citation type="journal article" date="2021" name="Proc. Natl. Acad. Sci. U.S.A.">
        <title>A Catalog of Tens of Thousands of Viruses from Human Metagenomes Reveals Hidden Associations with Chronic Diseases.</title>
        <authorList>
            <person name="Tisza M.J."/>
            <person name="Buck C.B."/>
        </authorList>
    </citation>
    <scope>NUCLEOTIDE SEQUENCE</scope>
    <source>
        <strain evidence="3">CtG7D9</strain>
    </source>
</reference>
<dbReference type="EMBL" id="BK014872">
    <property type="protein sequence ID" value="DAD79774.1"/>
    <property type="molecule type" value="Genomic_DNA"/>
</dbReference>
<dbReference type="Pfam" id="PF05709">
    <property type="entry name" value="Sipho_tail"/>
    <property type="match status" value="1"/>
</dbReference>
<feature type="domain" description="SH3b" evidence="2">
    <location>
        <begin position="298"/>
        <end position="364"/>
    </location>
</feature>
<dbReference type="InterPro" id="IPR008841">
    <property type="entry name" value="Siphovirus-type_tail_N"/>
</dbReference>
<protein>
    <submittedName>
        <fullName evidence="3">Distal tail protein</fullName>
    </submittedName>
</protein>
<dbReference type="Gene3D" id="2.60.120.860">
    <property type="match status" value="1"/>
</dbReference>
<dbReference type="InterPro" id="IPR054738">
    <property type="entry name" value="Siphovirus-type_tail_C"/>
</dbReference>
<evidence type="ECO:0000256" key="1">
    <source>
        <dbReference type="ARBA" id="ARBA00007553"/>
    </source>
</evidence>